<keyword evidence="1" id="KW-1133">Transmembrane helix</keyword>
<organism evidence="2">
    <name type="scientific">Hyperionvirus sp</name>
    <dbReference type="NCBI Taxonomy" id="2487770"/>
    <lineage>
        <taxon>Viruses</taxon>
        <taxon>Varidnaviria</taxon>
        <taxon>Bamfordvirae</taxon>
        <taxon>Nucleocytoviricota</taxon>
        <taxon>Megaviricetes</taxon>
        <taxon>Imitervirales</taxon>
        <taxon>Mimiviridae</taxon>
        <taxon>Klosneuvirinae</taxon>
    </lineage>
</organism>
<gene>
    <name evidence="2" type="ORF">Hyperionvirus1_98</name>
</gene>
<reference evidence="2" key="1">
    <citation type="submission" date="2018-10" db="EMBL/GenBank/DDBJ databases">
        <title>Hidden diversity of soil giant viruses.</title>
        <authorList>
            <person name="Schulz F."/>
            <person name="Alteio L."/>
            <person name="Goudeau D."/>
            <person name="Ryan E.M."/>
            <person name="Malmstrom R.R."/>
            <person name="Blanchard J."/>
            <person name="Woyke T."/>
        </authorList>
    </citation>
    <scope>NUCLEOTIDE SEQUENCE</scope>
    <source>
        <strain evidence="2">HYV1</strain>
    </source>
</reference>
<proteinExistence type="predicted"/>
<keyword evidence="1" id="KW-0812">Transmembrane</keyword>
<evidence type="ECO:0000256" key="1">
    <source>
        <dbReference type="SAM" id="Phobius"/>
    </source>
</evidence>
<accession>A0A3G5AB33</accession>
<evidence type="ECO:0000313" key="2">
    <source>
        <dbReference type="EMBL" id="AYV82519.1"/>
    </source>
</evidence>
<feature type="transmembrane region" description="Helical" evidence="1">
    <location>
        <begin position="236"/>
        <end position="260"/>
    </location>
</feature>
<protein>
    <submittedName>
        <fullName evidence="2">Uncharacterized protein</fullName>
    </submittedName>
</protein>
<keyword evidence="1" id="KW-0472">Membrane</keyword>
<name>A0A3G5AB33_9VIRU</name>
<dbReference type="EMBL" id="MK072383">
    <property type="protein sequence ID" value="AYV82519.1"/>
    <property type="molecule type" value="Genomic_DNA"/>
</dbReference>
<sequence length="264" mass="30615">MTVEPMFNSSDKEAIICDFKFIVAKKEELRAKYLVYDSRGIELPGIIYPANMVSDIEHYLWRSAGSIFLKEMPRVPIAARNMGARNAFLEYSDKKFSIKVTQEQHSFKRDIEFKFNLFPEIHNFSKQYLTEPIFLGDDRILFFVLVTDFNDSNPDRRGRYPKSVRKKNVTLNFVGCMCFPGDTFPTYHGIFMHVIDANSCKQILFNRVVGSEKLSDPYTYPRISILNPLKSDKTKIVAFFNSICPIILLPLCGIVIEYLIDFHE</sequence>